<evidence type="ECO:0000259" key="13">
    <source>
        <dbReference type="Pfam" id="PF02463"/>
    </source>
</evidence>
<sequence>MEKDMTIENLAQKILELRATMETLEKENGCDMVELVKQYTEANTALLNAKKEYDNLNRVYSVLIGSSKNRESKYEAIVTATLDSIKKGFKVNLGMRGFNGKLIIDRTEENLIMDIDPVKSAVTRKVETLSGGEKSFAQIALLISIWRAMPSKLLALDEFDVFMDNANRKQSLDMVIKSLGNRYNAQSIVITPQDMEIDDVQLKNNDITIQRMPDPVRSAPH</sequence>
<evidence type="ECO:0000256" key="8">
    <source>
        <dbReference type="ARBA" id="ARBA00023054"/>
    </source>
</evidence>
<dbReference type="KEGG" id="slb:AWJ20_3834"/>
<feature type="domain" description="RecF/RecN/SMC N-terminal" evidence="13">
    <location>
        <begin position="61"/>
        <end position="196"/>
    </location>
</feature>
<evidence type="ECO:0000256" key="11">
    <source>
        <dbReference type="ARBA" id="ARBA00023242"/>
    </source>
</evidence>
<name>A0A161HIM4_9ASCO</name>
<dbReference type="GO" id="GO:0003684">
    <property type="term" value="F:damaged DNA binding"/>
    <property type="evidence" value="ECO:0007669"/>
    <property type="project" value="TreeGrafter"/>
</dbReference>
<dbReference type="PANTHER" id="PTHR19306:SF6">
    <property type="entry name" value="STRUCTURAL MAINTENANCE OF CHROMOSOMES PROTEIN 6"/>
    <property type="match status" value="1"/>
</dbReference>
<keyword evidence="15" id="KW-1185">Reference proteome</keyword>
<dbReference type="InterPro" id="IPR003395">
    <property type="entry name" value="RecF/RecN/SMC_N"/>
</dbReference>
<dbReference type="Pfam" id="PF02463">
    <property type="entry name" value="SMC_N"/>
    <property type="match status" value="1"/>
</dbReference>
<dbReference type="GeneID" id="30035899"/>
<dbReference type="GO" id="GO:0035861">
    <property type="term" value="C:site of double-strand break"/>
    <property type="evidence" value="ECO:0007669"/>
    <property type="project" value="TreeGrafter"/>
</dbReference>
<dbReference type="OrthoDB" id="10265785at2759"/>
<dbReference type="PANTHER" id="PTHR19306">
    <property type="entry name" value="STRUCTURAL MAINTENANCE OF CHROMOSOMES 5,6 SMC5, SMC6"/>
    <property type="match status" value="1"/>
</dbReference>
<evidence type="ECO:0000313" key="15">
    <source>
        <dbReference type="Proteomes" id="UP000189580"/>
    </source>
</evidence>
<keyword evidence="10" id="KW-0234">DNA repair</keyword>
<keyword evidence="7" id="KW-0067">ATP-binding</keyword>
<organism evidence="14 15">
    <name type="scientific">Sugiyamaella lignohabitans</name>
    <dbReference type="NCBI Taxonomy" id="796027"/>
    <lineage>
        <taxon>Eukaryota</taxon>
        <taxon>Fungi</taxon>
        <taxon>Dikarya</taxon>
        <taxon>Ascomycota</taxon>
        <taxon>Saccharomycotina</taxon>
        <taxon>Dipodascomycetes</taxon>
        <taxon>Dipodascales</taxon>
        <taxon>Trichomonascaceae</taxon>
        <taxon>Sugiyamaella</taxon>
    </lineage>
</organism>
<keyword evidence="8 12" id="KW-0175">Coiled coil</keyword>
<dbReference type="GO" id="GO:0030915">
    <property type="term" value="C:Smc5-Smc6 complex"/>
    <property type="evidence" value="ECO:0007669"/>
    <property type="project" value="TreeGrafter"/>
</dbReference>
<reference evidence="14 15" key="1">
    <citation type="submission" date="2016-02" db="EMBL/GenBank/DDBJ databases">
        <title>Complete genome sequence and transcriptome regulation of the pentose utilising yeast Sugiyamaella lignohabitans.</title>
        <authorList>
            <person name="Bellasio M."/>
            <person name="Peymann A."/>
            <person name="Valli M."/>
            <person name="Sipitzky M."/>
            <person name="Graf A."/>
            <person name="Sauer M."/>
            <person name="Marx H."/>
            <person name="Mattanovich D."/>
        </authorList>
    </citation>
    <scope>NUCLEOTIDE SEQUENCE [LARGE SCALE GENOMIC DNA]</scope>
    <source>
        <strain evidence="14 15">CBS 10342</strain>
    </source>
</reference>
<dbReference type="Gene3D" id="3.40.50.300">
    <property type="entry name" value="P-loop containing nucleotide triphosphate hydrolases"/>
    <property type="match status" value="1"/>
</dbReference>
<evidence type="ECO:0000256" key="12">
    <source>
        <dbReference type="SAM" id="Coils"/>
    </source>
</evidence>
<protein>
    <submittedName>
        <fullName evidence="14">DNA repair protein SMC6</fullName>
    </submittedName>
</protein>
<evidence type="ECO:0000256" key="7">
    <source>
        <dbReference type="ARBA" id="ARBA00022840"/>
    </source>
</evidence>
<gene>
    <name evidence="14" type="primary">SMC6</name>
    <name evidence="14" type="ORF">AWJ20_3834</name>
</gene>
<dbReference type="AlphaFoldDB" id="A0A161HIM4"/>
<keyword evidence="5" id="KW-0547">Nucleotide-binding</keyword>
<dbReference type="InterPro" id="IPR027417">
    <property type="entry name" value="P-loop_NTPase"/>
</dbReference>
<dbReference type="RefSeq" id="XP_018733515.1">
    <property type="nucleotide sequence ID" value="XM_018880867.1"/>
</dbReference>
<evidence type="ECO:0000256" key="2">
    <source>
        <dbReference type="ARBA" id="ARBA00004286"/>
    </source>
</evidence>
<keyword evidence="4" id="KW-0158">Chromosome</keyword>
<dbReference type="SUPFAM" id="SSF52540">
    <property type="entry name" value="P-loop containing nucleoside triphosphate hydrolases"/>
    <property type="match status" value="1"/>
</dbReference>
<dbReference type="EMBL" id="CP014500">
    <property type="protein sequence ID" value="ANB11038.1"/>
    <property type="molecule type" value="Genomic_DNA"/>
</dbReference>
<proteinExistence type="inferred from homology"/>
<evidence type="ECO:0000256" key="10">
    <source>
        <dbReference type="ARBA" id="ARBA00023204"/>
    </source>
</evidence>
<evidence type="ECO:0000313" key="14">
    <source>
        <dbReference type="EMBL" id="ANB11038.1"/>
    </source>
</evidence>
<evidence type="ECO:0000256" key="3">
    <source>
        <dbReference type="ARBA" id="ARBA00006793"/>
    </source>
</evidence>
<evidence type="ECO:0000256" key="4">
    <source>
        <dbReference type="ARBA" id="ARBA00022454"/>
    </source>
</evidence>
<feature type="coiled-coil region" evidence="12">
    <location>
        <begin position="7"/>
        <end position="59"/>
    </location>
</feature>
<dbReference type="GO" id="GO:0005524">
    <property type="term" value="F:ATP binding"/>
    <property type="evidence" value="ECO:0007669"/>
    <property type="project" value="UniProtKB-KW"/>
</dbReference>
<dbReference type="GO" id="GO:0007059">
    <property type="term" value="P:chromosome segregation"/>
    <property type="evidence" value="ECO:0007669"/>
    <property type="project" value="UniProtKB-ARBA"/>
</dbReference>
<accession>A0A161HIM4</accession>
<evidence type="ECO:0000256" key="5">
    <source>
        <dbReference type="ARBA" id="ARBA00022741"/>
    </source>
</evidence>
<evidence type="ECO:0000256" key="9">
    <source>
        <dbReference type="ARBA" id="ARBA00023172"/>
    </source>
</evidence>
<keyword evidence="11" id="KW-0539">Nucleus</keyword>
<comment type="subcellular location">
    <subcellularLocation>
        <location evidence="2">Chromosome</location>
    </subcellularLocation>
    <subcellularLocation>
        <location evidence="1">Nucleus</location>
    </subcellularLocation>
</comment>
<comment type="similarity">
    <text evidence="3">Belongs to the SMC family. SMC6 subfamily.</text>
</comment>
<dbReference type="GO" id="GO:0000724">
    <property type="term" value="P:double-strand break repair via homologous recombination"/>
    <property type="evidence" value="ECO:0007669"/>
    <property type="project" value="TreeGrafter"/>
</dbReference>
<keyword evidence="9" id="KW-0233">DNA recombination</keyword>
<dbReference type="GO" id="GO:0005634">
    <property type="term" value="C:nucleus"/>
    <property type="evidence" value="ECO:0007669"/>
    <property type="project" value="UniProtKB-SubCell"/>
</dbReference>
<evidence type="ECO:0000256" key="6">
    <source>
        <dbReference type="ARBA" id="ARBA00022763"/>
    </source>
</evidence>
<dbReference type="Proteomes" id="UP000189580">
    <property type="component" value="Chromosome c"/>
</dbReference>
<evidence type="ECO:0000256" key="1">
    <source>
        <dbReference type="ARBA" id="ARBA00004123"/>
    </source>
</evidence>
<keyword evidence="6" id="KW-0227">DNA damage</keyword>
<dbReference type="GO" id="GO:0003697">
    <property type="term" value="F:single-stranded DNA binding"/>
    <property type="evidence" value="ECO:0007669"/>
    <property type="project" value="TreeGrafter"/>
</dbReference>